<protein>
    <submittedName>
        <fullName evidence="1">Unnamed protein product</fullName>
    </submittedName>
</protein>
<gene>
    <name evidence="1" type="ORF">Amon02_000731700</name>
</gene>
<organism evidence="1 2">
    <name type="scientific">Ambrosiozyma monospora</name>
    <name type="common">Yeast</name>
    <name type="synonym">Endomycopsis monosporus</name>
    <dbReference type="NCBI Taxonomy" id="43982"/>
    <lineage>
        <taxon>Eukaryota</taxon>
        <taxon>Fungi</taxon>
        <taxon>Dikarya</taxon>
        <taxon>Ascomycota</taxon>
        <taxon>Saccharomycotina</taxon>
        <taxon>Pichiomycetes</taxon>
        <taxon>Pichiales</taxon>
        <taxon>Pichiaceae</taxon>
        <taxon>Ambrosiozyma</taxon>
    </lineage>
</organism>
<keyword evidence="2" id="KW-1185">Reference proteome</keyword>
<reference evidence="1" key="1">
    <citation type="submission" date="2023-04" db="EMBL/GenBank/DDBJ databases">
        <title>Ambrosiozyma monospora NBRC 10751.</title>
        <authorList>
            <person name="Ichikawa N."/>
            <person name="Sato H."/>
            <person name="Tonouchi N."/>
        </authorList>
    </citation>
    <scope>NUCLEOTIDE SEQUENCE</scope>
    <source>
        <strain evidence="1">NBRC 10751</strain>
    </source>
</reference>
<comment type="caution">
    <text evidence="1">The sequence shown here is derived from an EMBL/GenBank/DDBJ whole genome shotgun (WGS) entry which is preliminary data.</text>
</comment>
<proteinExistence type="predicted"/>
<name>A0ACB5TC57_AMBMO</name>
<dbReference type="Proteomes" id="UP001165064">
    <property type="component" value="Unassembled WGS sequence"/>
</dbReference>
<evidence type="ECO:0000313" key="1">
    <source>
        <dbReference type="EMBL" id="GME85042.1"/>
    </source>
</evidence>
<evidence type="ECO:0000313" key="2">
    <source>
        <dbReference type="Proteomes" id="UP001165064"/>
    </source>
</evidence>
<sequence length="408" mass="46537">MLDLIKNILKKNKKDPTINLQQQQKQKQHQQSQSHQQQSKQSKVERRLRSHLEQDNKILSSNASSSHSLHSATTSSTKVTTSSSSSSLFNASNVPQEFQSYYKELPFRYQLIEQIGEGAFSVVFKALDTQLNRLIAIKIIDKTHLKTEQINSVLKEIAIMSKLKHDNITRLYGHLNSSQSQYCFLYLEYVNGGELFNQIIKYTYFSEDLSRHIIRQVTTSVKYLHDNGIVHRDIKPENLLFVKNDFIPRSNSEKFGARRQSDDNNKVDEGAFIKNYGAGGIGAVKLADFGLSTVLYNDNMKAKTPCGTVGYTSPEQHLNLGYTKKVDIWAIGCVLYTLVVGFPPFYSNTQDSKDISLKVARGEYKFLAPWFDEVSDECKNLISNLLTVDPEKRYSVDQLLKDPWMLIV</sequence>
<dbReference type="EMBL" id="BSXS01006059">
    <property type="protein sequence ID" value="GME85042.1"/>
    <property type="molecule type" value="Genomic_DNA"/>
</dbReference>
<accession>A0ACB5TC57</accession>